<dbReference type="HOGENOM" id="CLU_2289270_0_0_11"/>
<reference evidence="1 2" key="1">
    <citation type="journal article" date="2011" name="J. Bacteriol.">
        <title>Genome sequence of the 1,4-dioxane-degrading Pseudonocardia dioxanivorans strain CB1190.</title>
        <authorList>
            <person name="Sales C.M."/>
            <person name="Mahendra S."/>
            <person name="Grostern A."/>
            <person name="Parales R.E."/>
            <person name="Goodwin L.A."/>
            <person name="Woyke T."/>
            <person name="Nolan M."/>
            <person name="Lapidus A."/>
            <person name="Chertkov O."/>
            <person name="Ovchinnikova G."/>
            <person name="Sczyrba A."/>
            <person name="Alvarez-Cohen L."/>
        </authorList>
    </citation>
    <scope>NUCLEOTIDE SEQUENCE [LARGE SCALE GENOMIC DNA]</scope>
    <source>
        <strain evidence="2">ATCC 55486 / DSM 44775 / JCM 13855 / CB1190</strain>
    </source>
</reference>
<keyword evidence="2" id="KW-1185">Reference proteome</keyword>
<sequence>MCCLRSTASGTRAVVYRSGRCQGIVGVVDFLTDAVPRADRGWEADGVFRPVEPHLPRAELLADPDLRPVFAHLQSRRRLPGLARSRLGALLPDLPRLGTAR</sequence>
<dbReference type="EMBL" id="CP002593">
    <property type="protein sequence ID" value="AEA25249.1"/>
    <property type="molecule type" value="Genomic_DNA"/>
</dbReference>
<organism evidence="1 2">
    <name type="scientific">Pseudonocardia dioxanivorans (strain ATCC 55486 / DSM 44775 / JCM 13855 / CB1190)</name>
    <dbReference type="NCBI Taxonomy" id="675635"/>
    <lineage>
        <taxon>Bacteria</taxon>
        <taxon>Bacillati</taxon>
        <taxon>Actinomycetota</taxon>
        <taxon>Actinomycetes</taxon>
        <taxon>Pseudonocardiales</taxon>
        <taxon>Pseudonocardiaceae</taxon>
        <taxon>Pseudonocardia</taxon>
    </lineage>
</organism>
<dbReference type="Proteomes" id="UP000007809">
    <property type="component" value="Chromosome"/>
</dbReference>
<evidence type="ECO:0000313" key="2">
    <source>
        <dbReference type="Proteomes" id="UP000007809"/>
    </source>
</evidence>
<protein>
    <submittedName>
        <fullName evidence="1">Uncharacterized protein</fullName>
    </submittedName>
</protein>
<dbReference type="AlphaFoldDB" id="F4CRF8"/>
<name>F4CRF8_PSEUX</name>
<proteinExistence type="predicted"/>
<gene>
    <name evidence="1" type="ordered locus">Psed_3050</name>
</gene>
<dbReference type="KEGG" id="pdx:Psed_3050"/>
<evidence type="ECO:0000313" key="1">
    <source>
        <dbReference type="EMBL" id="AEA25249.1"/>
    </source>
</evidence>
<accession>F4CRF8</accession>